<dbReference type="PRINTS" id="PR00039">
    <property type="entry name" value="HTHLYSR"/>
</dbReference>
<evidence type="ECO:0000313" key="9">
    <source>
        <dbReference type="Proteomes" id="UP000028186"/>
    </source>
</evidence>
<dbReference type="PANTHER" id="PTHR30118:SF15">
    <property type="entry name" value="TRANSCRIPTIONAL REGULATORY PROTEIN"/>
    <property type="match status" value="1"/>
</dbReference>
<dbReference type="KEGG" id="ngl:RG1141_CH44680"/>
<gene>
    <name evidence="8" type="ORF">RG1141_CH44680</name>
</gene>
<evidence type="ECO:0000256" key="4">
    <source>
        <dbReference type="ARBA" id="ARBA00023125"/>
    </source>
</evidence>
<evidence type="ECO:0000259" key="7">
    <source>
        <dbReference type="PROSITE" id="PS50931"/>
    </source>
</evidence>
<keyword evidence="2" id="KW-0536">Nodulation</keyword>
<dbReference type="PATRIC" id="fig|1028801.3.peg.4534"/>
<dbReference type="SUPFAM" id="SSF46785">
    <property type="entry name" value="Winged helix' DNA-binding domain"/>
    <property type="match status" value="1"/>
</dbReference>
<sequence length="326" mass="36559">MKAFQRYLKSIIFYSEINVVDTSRIDLNLLATLEVLLAERNVTKAAAKLHLSQPAVSAQLARLRDLFDDPLLLPAQRGMTPTAKATELAPQLREALDRVRSTLQSHRDFDPETAQLAVSIACSDYVQAAVVMPLVLALRRIAPGVRVAVWHLSPALMEQQLANGDIDLVIATPDPSMPHLRACDLYEETYVLIGRQGHPDLKPGLTIENYVRLEHIVVSRRGGNFETPVDDALGVLGYRRNVVMSAGSFLFIPEIVSSSDLVALVPRRLFRAQSERLMIIDLPWLSERFDIGLIWHERCHGHAGQRWVRELIRKLMVEGEDDAPRA</sequence>
<dbReference type="InterPro" id="IPR036390">
    <property type="entry name" value="WH_DNA-bd_sf"/>
</dbReference>
<evidence type="ECO:0000256" key="3">
    <source>
        <dbReference type="ARBA" id="ARBA00023015"/>
    </source>
</evidence>
<organism evidence="8 9">
    <name type="scientific">Neorhizobium galegae bv. officinalis bv. officinalis str. HAMBI 1141</name>
    <dbReference type="NCBI Taxonomy" id="1028801"/>
    <lineage>
        <taxon>Bacteria</taxon>
        <taxon>Pseudomonadati</taxon>
        <taxon>Pseudomonadota</taxon>
        <taxon>Alphaproteobacteria</taxon>
        <taxon>Hyphomicrobiales</taxon>
        <taxon>Rhizobiaceae</taxon>
        <taxon>Rhizobium/Agrobacterium group</taxon>
        <taxon>Neorhizobium</taxon>
    </lineage>
</organism>
<proteinExistence type="inferred from homology"/>
<dbReference type="InterPro" id="IPR000847">
    <property type="entry name" value="LysR_HTH_N"/>
</dbReference>
<evidence type="ECO:0000256" key="5">
    <source>
        <dbReference type="ARBA" id="ARBA00023159"/>
    </source>
</evidence>
<dbReference type="SUPFAM" id="SSF53850">
    <property type="entry name" value="Periplasmic binding protein-like II"/>
    <property type="match status" value="1"/>
</dbReference>
<comment type="similarity">
    <text evidence="1">Belongs to the LysR transcriptional regulatory family.</text>
</comment>
<dbReference type="PANTHER" id="PTHR30118">
    <property type="entry name" value="HTH-TYPE TRANSCRIPTIONAL REGULATOR LEUO-RELATED"/>
    <property type="match status" value="1"/>
</dbReference>
<keyword evidence="5" id="KW-0010">Activator</keyword>
<keyword evidence="3" id="KW-0805">Transcription regulation</keyword>
<dbReference type="Pfam" id="PF03466">
    <property type="entry name" value="LysR_substrate"/>
    <property type="match status" value="1"/>
</dbReference>
<dbReference type="InterPro" id="IPR005119">
    <property type="entry name" value="LysR_subst-bd"/>
</dbReference>
<dbReference type="GO" id="GO:0003677">
    <property type="term" value="F:DNA binding"/>
    <property type="evidence" value="ECO:0007669"/>
    <property type="project" value="UniProtKB-KW"/>
</dbReference>
<feature type="domain" description="HTH lysR-type" evidence="7">
    <location>
        <begin position="25"/>
        <end position="82"/>
    </location>
</feature>
<dbReference type="AlphaFoldDB" id="A0A068TH16"/>
<dbReference type="Pfam" id="PF00126">
    <property type="entry name" value="HTH_1"/>
    <property type="match status" value="1"/>
</dbReference>
<dbReference type="eggNOG" id="COG0583">
    <property type="taxonomic scope" value="Bacteria"/>
</dbReference>
<evidence type="ECO:0000256" key="1">
    <source>
        <dbReference type="ARBA" id="ARBA00009437"/>
    </source>
</evidence>
<evidence type="ECO:0000256" key="6">
    <source>
        <dbReference type="ARBA" id="ARBA00023163"/>
    </source>
</evidence>
<protein>
    <submittedName>
        <fullName evidence="8">HTH-type transcriptional activator</fullName>
    </submittedName>
</protein>
<evidence type="ECO:0000256" key="2">
    <source>
        <dbReference type="ARBA" id="ARBA00022458"/>
    </source>
</evidence>
<keyword evidence="4" id="KW-0238">DNA-binding</keyword>
<name>A0A068TH16_NEOGA</name>
<dbReference type="InterPro" id="IPR050389">
    <property type="entry name" value="LysR-type_TF"/>
</dbReference>
<dbReference type="HOGENOM" id="CLU_039613_39_3_5"/>
<accession>A0A068TH16</accession>
<reference evidence="9" key="1">
    <citation type="journal article" date="2014" name="BMC Genomics">
        <title>Genome sequencing of two Neorhizobium galegae strains reveals a noeT gene responsible for the unusual acetylation of the nodulation factors.</title>
        <authorList>
            <person name="Osterman J."/>
            <person name="Marsh J."/>
            <person name="Laine P.K."/>
            <person name="Zeng Z."/>
            <person name="Alatalo E."/>
            <person name="Sullivan J.T."/>
            <person name="Young J.P."/>
            <person name="Thomas-Oates J."/>
            <person name="Paulin L."/>
            <person name="Lindstrom K."/>
        </authorList>
    </citation>
    <scope>NUCLEOTIDE SEQUENCE [LARGE SCALE GENOMIC DNA]</scope>
    <source>
        <strain evidence="9">HAMBI 1141</strain>
    </source>
</reference>
<dbReference type="Proteomes" id="UP000028186">
    <property type="component" value="Chromosome I"/>
</dbReference>
<evidence type="ECO:0000313" key="8">
    <source>
        <dbReference type="EMBL" id="CDN56780.1"/>
    </source>
</evidence>
<dbReference type="GO" id="GO:0003700">
    <property type="term" value="F:DNA-binding transcription factor activity"/>
    <property type="evidence" value="ECO:0007669"/>
    <property type="project" value="InterPro"/>
</dbReference>
<keyword evidence="6" id="KW-0804">Transcription</keyword>
<dbReference type="InterPro" id="IPR036388">
    <property type="entry name" value="WH-like_DNA-bd_sf"/>
</dbReference>
<dbReference type="Gene3D" id="3.40.190.10">
    <property type="entry name" value="Periplasmic binding protein-like II"/>
    <property type="match status" value="2"/>
</dbReference>
<dbReference type="Gene3D" id="1.10.10.10">
    <property type="entry name" value="Winged helix-like DNA-binding domain superfamily/Winged helix DNA-binding domain"/>
    <property type="match status" value="1"/>
</dbReference>
<dbReference type="PROSITE" id="PS50931">
    <property type="entry name" value="HTH_LYSR"/>
    <property type="match status" value="1"/>
</dbReference>
<dbReference type="EMBL" id="HG938355">
    <property type="protein sequence ID" value="CDN56780.1"/>
    <property type="molecule type" value="Genomic_DNA"/>
</dbReference>